<reference evidence="2" key="1">
    <citation type="journal article" date="2020" name="Stud. Mycol.">
        <title>101 Dothideomycetes genomes: a test case for predicting lifestyles and emergence of pathogens.</title>
        <authorList>
            <person name="Haridas S."/>
            <person name="Albert R."/>
            <person name="Binder M."/>
            <person name="Bloem J."/>
            <person name="Labutti K."/>
            <person name="Salamov A."/>
            <person name="Andreopoulos B."/>
            <person name="Baker S."/>
            <person name="Barry K."/>
            <person name="Bills G."/>
            <person name="Bluhm B."/>
            <person name="Cannon C."/>
            <person name="Castanera R."/>
            <person name="Culley D."/>
            <person name="Daum C."/>
            <person name="Ezra D."/>
            <person name="Gonzalez J."/>
            <person name="Henrissat B."/>
            <person name="Kuo A."/>
            <person name="Liang C."/>
            <person name="Lipzen A."/>
            <person name="Lutzoni F."/>
            <person name="Magnuson J."/>
            <person name="Mondo S."/>
            <person name="Nolan M."/>
            <person name="Ohm R."/>
            <person name="Pangilinan J."/>
            <person name="Park H.-J."/>
            <person name="Ramirez L."/>
            <person name="Alfaro M."/>
            <person name="Sun H."/>
            <person name="Tritt A."/>
            <person name="Yoshinaga Y."/>
            <person name="Zwiers L.-H."/>
            <person name="Turgeon B."/>
            <person name="Goodwin S."/>
            <person name="Spatafora J."/>
            <person name="Crous P."/>
            <person name="Grigoriev I."/>
        </authorList>
    </citation>
    <scope>NUCLEOTIDE SEQUENCE</scope>
    <source>
        <strain evidence="2">CBS 130266</strain>
    </source>
</reference>
<dbReference type="Proteomes" id="UP000800235">
    <property type="component" value="Unassembled WGS sequence"/>
</dbReference>
<dbReference type="EMBL" id="MU007017">
    <property type="protein sequence ID" value="KAF2434348.1"/>
    <property type="molecule type" value="Genomic_DNA"/>
</dbReference>
<feature type="compositionally biased region" description="Basic and acidic residues" evidence="1">
    <location>
        <begin position="218"/>
        <end position="230"/>
    </location>
</feature>
<sequence>MDLSGEKSAPPRTGAERKARLERRRDERRSLKNRIYKAMVAQDLDEMTQLKDDSESQSDDNGKIVLPSPTYQWPSPETSNELSYCPPPPGNRSRVYHADGQAYGSEDSLLLQFQNLEMEEARNRPNQLAHSIPSAKNQTHRHDPDAFLHSLLRENTYSYHLWWCMPEHARMARTYSAPVPQNIDEVFYSMISDKQARSIAGANRARASTALRPRGPRSHLEAIAEQRTEAESGSESSDDDSSTVVASSPRMESRSPVMRTTSSQDNV</sequence>
<accession>A0A9P4U2T6</accession>
<evidence type="ECO:0000313" key="3">
    <source>
        <dbReference type="Proteomes" id="UP000800235"/>
    </source>
</evidence>
<evidence type="ECO:0000313" key="2">
    <source>
        <dbReference type="EMBL" id="KAF2434348.1"/>
    </source>
</evidence>
<evidence type="ECO:0000256" key="1">
    <source>
        <dbReference type="SAM" id="MobiDB-lite"/>
    </source>
</evidence>
<organism evidence="2 3">
    <name type="scientific">Tothia fuscella</name>
    <dbReference type="NCBI Taxonomy" id="1048955"/>
    <lineage>
        <taxon>Eukaryota</taxon>
        <taxon>Fungi</taxon>
        <taxon>Dikarya</taxon>
        <taxon>Ascomycota</taxon>
        <taxon>Pezizomycotina</taxon>
        <taxon>Dothideomycetes</taxon>
        <taxon>Pleosporomycetidae</taxon>
        <taxon>Venturiales</taxon>
        <taxon>Cylindrosympodiaceae</taxon>
        <taxon>Tothia</taxon>
    </lineage>
</organism>
<protein>
    <submittedName>
        <fullName evidence="2">Uncharacterized protein</fullName>
    </submittedName>
</protein>
<feature type="compositionally biased region" description="Polar residues" evidence="1">
    <location>
        <begin position="258"/>
        <end position="267"/>
    </location>
</feature>
<dbReference type="AlphaFoldDB" id="A0A9P4U2T6"/>
<proteinExistence type="predicted"/>
<keyword evidence="3" id="KW-1185">Reference proteome</keyword>
<name>A0A9P4U2T6_9PEZI</name>
<feature type="region of interest" description="Disordered" evidence="1">
    <location>
        <begin position="202"/>
        <end position="267"/>
    </location>
</feature>
<feature type="region of interest" description="Disordered" evidence="1">
    <location>
        <begin position="1"/>
        <end position="85"/>
    </location>
</feature>
<feature type="compositionally biased region" description="Polar residues" evidence="1">
    <location>
        <begin position="69"/>
        <end position="82"/>
    </location>
</feature>
<feature type="compositionally biased region" description="Basic and acidic residues" evidence="1">
    <location>
        <begin position="14"/>
        <end position="30"/>
    </location>
</feature>
<comment type="caution">
    <text evidence="2">The sequence shown here is derived from an EMBL/GenBank/DDBJ whole genome shotgun (WGS) entry which is preliminary data.</text>
</comment>
<gene>
    <name evidence="2" type="ORF">EJ08DRAFT_693882</name>
</gene>